<evidence type="ECO:0000256" key="1">
    <source>
        <dbReference type="ARBA" id="ARBA00001965"/>
    </source>
</evidence>
<dbReference type="SUPFAM" id="SSF49482">
    <property type="entry name" value="Aromatic compound dioxygenase"/>
    <property type="match status" value="1"/>
</dbReference>
<dbReference type="InterPro" id="IPR050770">
    <property type="entry name" value="Intradiol_RC_Dioxygenase"/>
</dbReference>
<name>A0A165KU10_EXIGL</name>
<keyword evidence="6" id="KW-0408">Iron</keyword>
<comment type="cofactor">
    <cofactor evidence="1">
        <name>Fe(3+)</name>
        <dbReference type="ChEBI" id="CHEBI:29034"/>
    </cofactor>
</comment>
<evidence type="ECO:0000256" key="4">
    <source>
        <dbReference type="ARBA" id="ARBA00022964"/>
    </source>
</evidence>
<dbReference type="Pfam" id="PF00775">
    <property type="entry name" value="Dioxygenase_C"/>
    <property type="match status" value="1"/>
</dbReference>
<evidence type="ECO:0000313" key="9">
    <source>
        <dbReference type="Proteomes" id="UP000077266"/>
    </source>
</evidence>
<dbReference type="GO" id="GO:0009712">
    <property type="term" value="P:catechol-containing compound metabolic process"/>
    <property type="evidence" value="ECO:0007669"/>
    <property type="project" value="InterPro"/>
</dbReference>
<evidence type="ECO:0000259" key="7">
    <source>
        <dbReference type="PROSITE" id="PS00083"/>
    </source>
</evidence>
<dbReference type="Gene3D" id="2.60.130.10">
    <property type="entry name" value="Aromatic compound dioxygenase"/>
    <property type="match status" value="1"/>
</dbReference>
<organism evidence="8 9">
    <name type="scientific">Exidia glandulosa HHB12029</name>
    <dbReference type="NCBI Taxonomy" id="1314781"/>
    <lineage>
        <taxon>Eukaryota</taxon>
        <taxon>Fungi</taxon>
        <taxon>Dikarya</taxon>
        <taxon>Basidiomycota</taxon>
        <taxon>Agaricomycotina</taxon>
        <taxon>Agaricomycetes</taxon>
        <taxon>Auriculariales</taxon>
        <taxon>Exidiaceae</taxon>
        <taxon>Exidia</taxon>
    </lineage>
</organism>
<dbReference type="STRING" id="1314781.A0A165KU10"/>
<dbReference type="PROSITE" id="PS00083">
    <property type="entry name" value="INTRADIOL_DIOXYGENAS"/>
    <property type="match status" value="1"/>
</dbReference>
<dbReference type="Pfam" id="PF04444">
    <property type="entry name" value="Dioxygenase_N"/>
    <property type="match status" value="1"/>
</dbReference>
<accession>A0A165KU10</accession>
<evidence type="ECO:0000313" key="8">
    <source>
        <dbReference type="EMBL" id="KZV96886.1"/>
    </source>
</evidence>
<comment type="similarity">
    <text evidence="2">Belongs to the intradiol ring-cleavage dioxygenase family.</text>
</comment>
<keyword evidence="5" id="KW-0560">Oxidoreductase</keyword>
<dbReference type="InterPro" id="IPR000627">
    <property type="entry name" value="Intradiol_dOase_C"/>
</dbReference>
<dbReference type="EMBL" id="KV425937">
    <property type="protein sequence ID" value="KZV96886.1"/>
    <property type="molecule type" value="Genomic_DNA"/>
</dbReference>
<dbReference type="Proteomes" id="UP000077266">
    <property type="component" value="Unassembled WGS sequence"/>
</dbReference>
<keyword evidence="4 8" id="KW-0223">Dioxygenase</keyword>
<dbReference type="AlphaFoldDB" id="A0A165KU10"/>
<dbReference type="GO" id="GO:0008199">
    <property type="term" value="F:ferric iron binding"/>
    <property type="evidence" value="ECO:0007669"/>
    <property type="project" value="InterPro"/>
</dbReference>
<dbReference type="PANTHER" id="PTHR33711">
    <property type="entry name" value="DIOXYGENASE, PUTATIVE (AFU_ORTHOLOGUE AFUA_2G02910)-RELATED"/>
    <property type="match status" value="1"/>
</dbReference>
<feature type="domain" description="Intradiol ring-cleavage dioxygenases" evidence="7">
    <location>
        <begin position="166"/>
        <end position="194"/>
    </location>
</feature>
<evidence type="ECO:0000256" key="2">
    <source>
        <dbReference type="ARBA" id="ARBA00007825"/>
    </source>
</evidence>
<dbReference type="GO" id="GO:0018576">
    <property type="term" value="F:catechol 1,2-dioxygenase activity"/>
    <property type="evidence" value="ECO:0007669"/>
    <property type="project" value="InterPro"/>
</dbReference>
<dbReference type="InParanoid" id="A0A165KU10"/>
<sequence length="347" mass="37902">MAHTLSAEQLLGTALRAQLANGSIPKHTALDKDVSELGDYTVTDQIIDLHNANCKDPRRTFVVNSLVKHLHAFIRETMLTETEFTAALKFIDQAVKAGDIGGFSEMYVAGASLGVLTLLDELHNPRPKGSTLGALEGPFFIRENVPVLPSGSSICSSETVGEKMFFSGTVRNMQGRPIKGALIDIWQADGDGLYDVQYKKGADDRARITAKDDGTFTFRGVMPTAYGLPDVGPTTELLSSLGRHPYRATHIHFQLAAPGYQDLITQLSPSNALFLADDSVFATKRDLIADVSEDTNPSNWGTMGFNEAEVRKAGGRVWVWKFDFVLPTPDECEAAKKQLKEKLATRV</sequence>
<evidence type="ECO:0000256" key="6">
    <source>
        <dbReference type="ARBA" id="ARBA00023004"/>
    </source>
</evidence>
<dbReference type="OrthoDB" id="5238185at2759"/>
<dbReference type="InterPro" id="IPR015889">
    <property type="entry name" value="Intradiol_dOase_core"/>
</dbReference>
<reference evidence="8 9" key="1">
    <citation type="journal article" date="2016" name="Mol. Biol. Evol.">
        <title>Comparative Genomics of Early-Diverging Mushroom-Forming Fungi Provides Insights into the Origins of Lignocellulose Decay Capabilities.</title>
        <authorList>
            <person name="Nagy L.G."/>
            <person name="Riley R."/>
            <person name="Tritt A."/>
            <person name="Adam C."/>
            <person name="Daum C."/>
            <person name="Floudas D."/>
            <person name="Sun H."/>
            <person name="Yadav J.S."/>
            <person name="Pangilinan J."/>
            <person name="Larsson K.H."/>
            <person name="Matsuura K."/>
            <person name="Barry K."/>
            <person name="Labutti K."/>
            <person name="Kuo R."/>
            <person name="Ohm R.A."/>
            <person name="Bhattacharya S.S."/>
            <person name="Shirouzu T."/>
            <person name="Yoshinaga Y."/>
            <person name="Martin F.M."/>
            <person name="Grigoriev I.V."/>
            <person name="Hibbett D.S."/>
        </authorList>
    </citation>
    <scope>NUCLEOTIDE SEQUENCE [LARGE SCALE GENOMIC DNA]</scope>
    <source>
        <strain evidence="8 9">HHB12029</strain>
    </source>
</reference>
<dbReference type="InterPro" id="IPR007535">
    <property type="entry name" value="Catechol_dOase_N"/>
</dbReference>
<proteinExistence type="inferred from homology"/>
<protein>
    <submittedName>
        <fullName evidence="8">Aromatic compound dioxygenase</fullName>
    </submittedName>
</protein>
<evidence type="ECO:0000256" key="5">
    <source>
        <dbReference type="ARBA" id="ARBA00023002"/>
    </source>
</evidence>
<evidence type="ECO:0000256" key="3">
    <source>
        <dbReference type="ARBA" id="ARBA00022723"/>
    </source>
</evidence>
<gene>
    <name evidence="8" type="ORF">EXIGLDRAFT_732190</name>
</gene>
<dbReference type="PANTHER" id="PTHR33711:SF7">
    <property type="entry name" value="INTRADIOL RING-CLEAVAGE DIOXYGENASES DOMAIN-CONTAINING PROTEIN-RELATED"/>
    <property type="match status" value="1"/>
</dbReference>
<keyword evidence="3" id="KW-0479">Metal-binding</keyword>
<keyword evidence="9" id="KW-1185">Reference proteome</keyword>